<reference evidence="1 2" key="1">
    <citation type="submission" date="2006-04" db="EMBL/GenBank/DDBJ databases">
        <authorList>
            <person name="Nierman W.C."/>
        </authorList>
    </citation>
    <scope>NUCLEOTIDE SEQUENCE [LARGE SCALE GENOMIC DNA]</scope>
    <source>
        <strain evidence="1 2">DW4/3-1</strain>
    </source>
</reference>
<proteinExistence type="predicted"/>
<evidence type="ECO:0000313" key="2">
    <source>
        <dbReference type="Proteomes" id="UP000032702"/>
    </source>
</evidence>
<accession>Q08P84</accession>
<name>Q08P84_STIAD</name>
<sequence>MHLRARARPGRAAVRCGQILGGAQGLFGRLHPRLGVARHALGGGEVNERLGDFTLAIALPVLEQGAELLGRRRGVPIHLVTHHRQRQEGASISIRPLGTGLVELTGLLHLADLQVDARHGGQTVPVLRILVQTALERLECQGVLTRRLV</sequence>
<gene>
    <name evidence="1" type="ORF">STIAU_7247</name>
</gene>
<protein>
    <submittedName>
        <fullName evidence="1">Uncharacterized protein</fullName>
    </submittedName>
</protein>
<dbReference type="Proteomes" id="UP000032702">
    <property type="component" value="Unassembled WGS sequence"/>
</dbReference>
<dbReference type="AlphaFoldDB" id="Q08P84"/>
<organism evidence="1 2">
    <name type="scientific">Stigmatella aurantiaca (strain DW4/3-1)</name>
    <dbReference type="NCBI Taxonomy" id="378806"/>
    <lineage>
        <taxon>Bacteria</taxon>
        <taxon>Pseudomonadati</taxon>
        <taxon>Myxococcota</taxon>
        <taxon>Myxococcia</taxon>
        <taxon>Myxococcales</taxon>
        <taxon>Cystobacterineae</taxon>
        <taxon>Archangiaceae</taxon>
        <taxon>Stigmatella</taxon>
    </lineage>
</organism>
<comment type="caution">
    <text evidence="1">The sequence shown here is derived from an EMBL/GenBank/DDBJ whole genome shotgun (WGS) entry which is preliminary data.</text>
</comment>
<dbReference type="EMBL" id="AAMD01000251">
    <property type="protein sequence ID" value="EAU62293.1"/>
    <property type="molecule type" value="Genomic_DNA"/>
</dbReference>
<evidence type="ECO:0000313" key="1">
    <source>
        <dbReference type="EMBL" id="EAU62293.1"/>
    </source>
</evidence>